<feature type="compositionally biased region" description="Polar residues" evidence="1">
    <location>
        <begin position="35"/>
        <end position="51"/>
    </location>
</feature>
<gene>
    <name evidence="2" type="ORF">Anapl_00163</name>
</gene>
<reference evidence="3" key="1">
    <citation type="journal article" date="2013" name="Nat. Genet.">
        <title>The duck genome and transcriptome provide insight into an avian influenza virus reservoir species.</title>
        <authorList>
            <person name="Huang Y."/>
            <person name="Li Y."/>
            <person name="Burt D.W."/>
            <person name="Chen H."/>
            <person name="Zhang Y."/>
            <person name="Qian W."/>
            <person name="Kim H."/>
            <person name="Gan S."/>
            <person name="Zhao Y."/>
            <person name="Li J."/>
            <person name="Yi K."/>
            <person name="Feng H."/>
            <person name="Zhu P."/>
            <person name="Li B."/>
            <person name="Liu Q."/>
            <person name="Fairley S."/>
            <person name="Magor K.E."/>
            <person name="Du Z."/>
            <person name="Hu X."/>
            <person name="Goodman L."/>
            <person name="Tafer H."/>
            <person name="Vignal A."/>
            <person name="Lee T."/>
            <person name="Kim K.W."/>
            <person name="Sheng Z."/>
            <person name="An Y."/>
            <person name="Searle S."/>
            <person name="Herrero J."/>
            <person name="Groenen M.A."/>
            <person name="Crooijmans R.P."/>
            <person name="Faraut T."/>
            <person name="Cai Q."/>
            <person name="Webster R.G."/>
            <person name="Aldridge J.R."/>
            <person name="Warren W.C."/>
            <person name="Bartschat S."/>
            <person name="Kehr S."/>
            <person name="Marz M."/>
            <person name="Stadler P.F."/>
            <person name="Smith J."/>
            <person name="Kraus R.H."/>
            <person name="Zhao Y."/>
            <person name="Ren L."/>
            <person name="Fei J."/>
            <person name="Morisson M."/>
            <person name="Kaiser P."/>
            <person name="Griffin D.K."/>
            <person name="Rao M."/>
            <person name="Pitel F."/>
            <person name="Wang J."/>
            <person name="Li N."/>
        </authorList>
    </citation>
    <scope>NUCLEOTIDE SEQUENCE [LARGE SCALE GENOMIC DNA]</scope>
</reference>
<accession>R0K3B9</accession>
<evidence type="ECO:0000256" key="1">
    <source>
        <dbReference type="SAM" id="MobiDB-lite"/>
    </source>
</evidence>
<dbReference type="AlphaFoldDB" id="R0K3B9"/>
<evidence type="ECO:0000313" key="2">
    <source>
        <dbReference type="EMBL" id="EOB04167.1"/>
    </source>
</evidence>
<protein>
    <submittedName>
        <fullName evidence="2">Uncharacterized protein</fullName>
    </submittedName>
</protein>
<dbReference type="EMBL" id="KB742808">
    <property type="protein sequence ID" value="EOB04167.1"/>
    <property type="molecule type" value="Genomic_DNA"/>
</dbReference>
<proteinExistence type="predicted"/>
<organism evidence="2 3">
    <name type="scientific">Anas platyrhynchos</name>
    <name type="common">Mallard</name>
    <name type="synonym">Anas boschas</name>
    <dbReference type="NCBI Taxonomy" id="8839"/>
    <lineage>
        <taxon>Eukaryota</taxon>
        <taxon>Metazoa</taxon>
        <taxon>Chordata</taxon>
        <taxon>Craniata</taxon>
        <taxon>Vertebrata</taxon>
        <taxon>Euteleostomi</taxon>
        <taxon>Archelosauria</taxon>
        <taxon>Archosauria</taxon>
        <taxon>Dinosauria</taxon>
        <taxon>Saurischia</taxon>
        <taxon>Theropoda</taxon>
        <taxon>Coelurosauria</taxon>
        <taxon>Aves</taxon>
        <taxon>Neognathae</taxon>
        <taxon>Galloanserae</taxon>
        <taxon>Anseriformes</taxon>
        <taxon>Anatidae</taxon>
        <taxon>Anatinae</taxon>
        <taxon>Anas</taxon>
    </lineage>
</organism>
<name>R0K3B9_ANAPL</name>
<feature type="region of interest" description="Disordered" evidence="1">
    <location>
        <begin position="35"/>
        <end position="55"/>
    </location>
</feature>
<dbReference type="Proteomes" id="UP000296049">
    <property type="component" value="Unassembled WGS sequence"/>
</dbReference>
<keyword evidence="3" id="KW-1185">Reference proteome</keyword>
<evidence type="ECO:0000313" key="3">
    <source>
        <dbReference type="Proteomes" id="UP000296049"/>
    </source>
</evidence>
<sequence length="204" mass="22390">MTDLQLQIENMTKPIAKTAGKNYWVAKLSQETVKGNQGNCSQIDSSKGNQSNKKDGPRIFKAAIISAKKNGSYDTGPECSSSVQQTTSGPGCSSHMKVLTELQHQASSLYYIHHYKRAIQQSLKNVHAVLSFVLAEIRCINYEWLTKYTPVPEAAHQSFSTCRQVIDASPAGASPSAWAENIQCKAKQTVPDGFINIDTEELPL</sequence>